<keyword evidence="2" id="KW-1185">Reference proteome</keyword>
<accession>A0A9N9M3Q2</accession>
<proteinExistence type="predicted"/>
<gene>
    <name evidence="1" type="ORF">HYALB_00004623</name>
</gene>
<dbReference type="AlphaFoldDB" id="A0A9N9M3Q2"/>
<organism evidence="1 2">
    <name type="scientific">Hymenoscyphus albidus</name>
    <dbReference type="NCBI Taxonomy" id="595503"/>
    <lineage>
        <taxon>Eukaryota</taxon>
        <taxon>Fungi</taxon>
        <taxon>Dikarya</taxon>
        <taxon>Ascomycota</taxon>
        <taxon>Pezizomycotina</taxon>
        <taxon>Leotiomycetes</taxon>
        <taxon>Helotiales</taxon>
        <taxon>Helotiaceae</taxon>
        <taxon>Hymenoscyphus</taxon>
    </lineage>
</organism>
<dbReference type="OrthoDB" id="10331997at2759"/>
<protein>
    <submittedName>
        <fullName evidence="1">Uncharacterized protein</fullName>
    </submittedName>
</protein>
<dbReference type="Proteomes" id="UP000701801">
    <property type="component" value="Unassembled WGS sequence"/>
</dbReference>
<dbReference type="EMBL" id="CAJVRM010000731">
    <property type="protein sequence ID" value="CAG8983602.1"/>
    <property type="molecule type" value="Genomic_DNA"/>
</dbReference>
<sequence>MRFVLDNGMGITRLTSSLPKVEEIRISESEEATFRKHTEPYSCEGETILILRHHHVVFGHLFDWLTKKRVQCVEPLDYNRETHISDWCHLHLLAHDFGYDDLARLCIFGYKSRRLNNEEEWEPLPAEIELLYGMPIERTAALRHVILEHMTMQVLSWNTMGDPNRFVNLVSRNNEFANDIFGGVGRHVVGFNVVAVGGIRRLDCEVESCGIHGDWEEYRQIPSLSDFEPDTGILRDTPEFEVDCWLTAEELEAFREAEEEEQAEARAVAEACFKRLTEGLQPRAHL</sequence>
<comment type="caution">
    <text evidence="1">The sequence shown here is derived from an EMBL/GenBank/DDBJ whole genome shotgun (WGS) entry which is preliminary data.</text>
</comment>
<evidence type="ECO:0000313" key="2">
    <source>
        <dbReference type="Proteomes" id="UP000701801"/>
    </source>
</evidence>
<name>A0A9N9M3Q2_9HELO</name>
<evidence type="ECO:0000313" key="1">
    <source>
        <dbReference type="EMBL" id="CAG8983602.1"/>
    </source>
</evidence>
<reference evidence="1" key="1">
    <citation type="submission" date="2021-07" db="EMBL/GenBank/DDBJ databases">
        <authorList>
            <person name="Durling M."/>
        </authorList>
    </citation>
    <scope>NUCLEOTIDE SEQUENCE</scope>
</reference>